<reference evidence="2 3" key="1">
    <citation type="journal article" date="2016" name="Genome Announc.">
        <title>Complete genome sequence of the hyperthermophilic and piezophilic archaeon Thermococcus barophilus Ch5, capable of growth at the expense of hydrogenogenesis from carbon monoxide and formate.</title>
        <authorList>
            <person name="Oger P."/>
            <person name="Sokolova T.G."/>
            <person name="Kozhevnikova D.A."/>
            <person name="Taranov E.A."/>
            <person name="Vannier P."/>
            <person name="Lee H.S."/>
            <person name="Kwon K.K."/>
            <person name="Kang S.G."/>
            <person name="Lee J.H."/>
            <person name="Bonch-Osmolovskaya E.A."/>
            <person name="Lebedinsky A.V."/>
        </authorList>
    </citation>
    <scope>NUCLEOTIDE SEQUENCE [LARGE SCALE GENOMIC DNA]</scope>
    <source>
        <strain evidence="3">Ch5</strain>
    </source>
</reference>
<accession>A0A0S1XB40</accession>
<dbReference type="CDD" id="cd02947">
    <property type="entry name" value="TRX_family"/>
    <property type="match status" value="1"/>
</dbReference>
<dbReference type="EMBL" id="CP013050">
    <property type="protein sequence ID" value="ALM74960.1"/>
    <property type="molecule type" value="Genomic_DNA"/>
</dbReference>
<gene>
    <name evidence="2" type="ORF">TBCH5v1_1016</name>
</gene>
<sequence>MILMKRIVAGVVFAVVILGVFASLCISNNNTMTSPSAMQSSSVNTQTQSQNQIDVSKLHFYMFGLATCPHCKKMKQLLPEAFGKNSLTYYELQGNDHNSNLFSELYSMLGVTGVPVIGIFYDNRLVAIVEGEIPEPSKNVPIIVETAIKEKGVLFITDKTYLIPLNQTETIKKLENIFMNGEPSEG</sequence>
<protein>
    <submittedName>
        <fullName evidence="2">Glutaredoxin</fullName>
    </submittedName>
</protein>
<evidence type="ECO:0000259" key="1">
    <source>
        <dbReference type="Pfam" id="PF00462"/>
    </source>
</evidence>
<evidence type="ECO:0000313" key="2">
    <source>
        <dbReference type="EMBL" id="ALM74960.1"/>
    </source>
</evidence>
<proteinExistence type="predicted"/>
<dbReference type="Proteomes" id="UP000066042">
    <property type="component" value="Chromosome"/>
</dbReference>
<evidence type="ECO:0000313" key="3">
    <source>
        <dbReference type="Proteomes" id="UP000066042"/>
    </source>
</evidence>
<dbReference type="PATRIC" id="fig|55802.8.peg.1007"/>
<dbReference type="Gene3D" id="3.40.30.10">
    <property type="entry name" value="Glutaredoxin"/>
    <property type="match status" value="1"/>
</dbReference>
<dbReference type="SUPFAM" id="SSF52833">
    <property type="entry name" value="Thioredoxin-like"/>
    <property type="match status" value="1"/>
</dbReference>
<organism evidence="2 3">
    <name type="scientific">Thermococcus barophilus</name>
    <dbReference type="NCBI Taxonomy" id="55802"/>
    <lineage>
        <taxon>Archaea</taxon>
        <taxon>Methanobacteriati</taxon>
        <taxon>Methanobacteriota</taxon>
        <taxon>Thermococci</taxon>
        <taxon>Thermococcales</taxon>
        <taxon>Thermococcaceae</taxon>
        <taxon>Thermococcus</taxon>
    </lineage>
</organism>
<name>A0A0S1XB40_THEBA</name>
<dbReference type="PROSITE" id="PS51354">
    <property type="entry name" value="GLUTAREDOXIN_2"/>
    <property type="match status" value="1"/>
</dbReference>
<feature type="domain" description="Glutaredoxin" evidence="1">
    <location>
        <begin position="62"/>
        <end position="117"/>
    </location>
</feature>
<dbReference type="InterPro" id="IPR002109">
    <property type="entry name" value="Glutaredoxin"/>
</dbReference>
<dbReference type="STRING" id="55802.TBCH5v1_1016"/>
<dbReference type="Pfam" id="PF00462">
    <property type="entry name" value="Glutaredoxin"/>
    <property type="match status" value="1"/>
</dbReference>
<dbReference type="AlphaFoldDB" id="A0A0S1XB40"/>
<dbReference type="InterPro" id="IPR036249">
    <property type="entry name" value="Thioredoxin-like_sf"/>
</dbReference>